<dbReference type="InterPro" id="IPR015422">
    <property type="entry name" value="PyrdxlP-dep_Trfase_small"/>
</dbReference>
<dbReference type="InterPro" id="IPR005861">
    <property type="entry name" value="HisP_aminotrans"/>
</dbReference>
<feature type="domain" description="Aminotransferase class I/classII large" evidence="7">
    <location>
        <begin position="24"/>
        <end position="343"/>
    </location>
</feature>
<protein>
    <recommendedName>
        <fullName evidence="6">Aromatic amino acid aminotransferase</fullName>
        <shortName evidence="6">ArAT</shortName>
        <ecNumber evidence="6">2.6.1.57</ecNumber>
    </recommendedName>
</protein>
<dbReference type="InterPro" id="IPR015424">
    <property type="entry name" value="PyrdxlP-dep_Trfase"/>
</dbReference>
<dbReference type="AlphaFoldDB" id="A0A0Y0PFW9"/>
<dbReference type="KEGG" id="mvd:AWU67_15805"/>
<sequence length="353" mass="37241">MVLQREVIAQLPAYKQGAAPSSADVFKLSSNENPFPPLPSVVASVAEALGTIHLYPAMSAPTISQRVAEKFGVDVDNVAFGAGSVEVAAQLIQASAGAGDEVIFAWRSFEAYPILVTVAGATPVGVPLTADDAHDLDAMADAITERTRLIFVCNPNNPTGTGVSKAELEGFLAKVPTEVLVVIDEAYVHFNRDPHTAEGIDFFRRYPNVAVLHTFSKAYGLAGLRLGYAIAQPSVAANLRRVAVPFAVTDLAQRAAVASLDAEAELGERIDQIVAERARVSAELAAGGWKHADSLANFVWLRTGAQTDEVNAALTAHGVLARAWSNEGIRVSIGSSEANSRFLAAMATLQPTP</sequence>
<dbReference type="GO" id="GO:0004400">
    <property type="term" value="F:histidinol-phosphate transaminase activity"/>
    <property type="evidence" value="ECO:0007669"/>
    <property type="project" value="InterPro"/>
</dbReference>
<dbReference type="Proteomes" id="UP000058305">
    <property type="component" value="Chromosome"/>
</dbReference>
<dbReference type="SUPFAM" id="SSF53383">
    <property type="entry name" value="PLP-dependent transferases"/>
    <property type="match status" value="1"/>
</dbReference>
<reference evidence="9" key="2">
    <citation type="submission" date="2016-01" db="EMBL/GenBank/DDBJ databases">
        <title>First complete genome sequence of a species in the genus Microterricola, an extremophilic cold active enzyme producing strain ERGS5:02 isolated from Sikkim Himalaya.</title>
        <authorList>
            <person name="Kumar R."/>
            <person name="Singh D."/>
            <person name="Swarnkar M.K."/>
        </authorList>
    </citation>
    <scope>NUCLEOTIDE SEQUENCE [LARGE SCALE GENOMIC DNA]</scope>
    <source>
        <strain evidence="9">ERGS5:02</strain>
    </source>
</reference>
<evidence type="ECO:0000313" key="9">
    <source>
        <dbReference type="Proteomes" id="UP000058305"/>
    </source>
</evidence>
<dbReference type="EMBL" id="CP014145">
    <property type="protein sequence ID" value="AMB60083.1"/>
    <property type="molecule type" value="Genomic_DNA"/>
</dbReference>
<dbReference type="InterPro" id="IPR004839">
    <property type="entry name" value="Aminotransferase_I/II_large"/>
</dbReference>
<dbReference type="EC" id="2.6.1.57" evidence="6"/>
<comment type="similarity">
    <text evidence="6">Belongs to the class-II pyridoxal-phosphate-dependent aminotransferase family.</text>
</comment>
<proteinExistence type="inferred from homology"/>
<comment type="cofactor">
    <cofactor evidence="1 6">
        <name>pyridoxal 5'-phosphate</name>
        <dbReference type="ChEBI" id="CHEBI:597326"/>
    </cofactor>
</comment>
<dbReference type="InterPro" id="IPR024892">
    <property type="entry name" value="ArAT"/>
</dbReference>
<feature type="modified residue" description="N6-(pyridoxal phosphate)lysine" evidence="6">
    <location>
        <position position="217"/>
    </location>
</feature>
<dbReference type="InterPro" id="IPR001917">
    <property type="entry name" value="Aminotrans_II_pyridoxalP_BS"/>
</dbReference>
<evidence type="ECO:0000256" key="5">
    <source>
        <dbReference type="ARBA" id="ARBA00022898"/>
    </source>
</evidence>
<accession>A0A0Y0PFW9</accession>
<dbReference type="PANTHER" id="PTHR43643:SF3">
    <property type="entry name" value="HISTIDINOL-PHOSPHATE AMINOTRANSFERASE"/>
    <property type="match status" value="1"/>
</dbReference>
<dbReference type="PANTHER" id="PTHR43643">
    <property type="entry name" value="HISTIDINOL-PHOSPHATE AMINOTRANSFERASE 2"/>
    <property type="match status" value="1"/>
</dbReference>
<organism evidence="8 9">
    <name type="scientific">Microterricola viridarii</name>
    <dbReference type="NCBI Taxonomy" id="412690"/>
    <lineage>
        <taxon>Bacteria</taxon>
        <taxon>Bacillati</taxon>
        <taxon>Actinomycetota</taxon>
        <taxon>Actinomycetes</taxon>
        <taxon>Micrococcales</taxon>
        <taxon>Microbacteriaceae</taxon>
        <taxon>Microterricola</taxon>
    </lineage>
</organism>
<evidence type="ECO:0000256" key="6">
    <source>
        <dbReference type="HAMAP-Rule" id="MF_01513"/>
    </source>
</evidence>
<keyword evidence="9" id="KW-1185">Reference proteome</keyword>
<evidence type="ECO:0000256" key="3">
    <source>
        <dbReference type="ARBA" id="ARBA00022576"/>
    </source>
</evidence>
<gene>
    <name evidence="6" type="primary">pat</name>
    <name evidence="8" type="ORF">AWU67_15805</name>
</gene>
<dbReference type="PROSITE" id="PS00599">
    <property type="entry name" value="AA_TRANSFER_CLASS_2"/>
    <property type="match status" value="1"/>
</dbReference>
<evidence type="ECO:0000313" key="8">
    <source>
        <dbReference type="EMBL" id="AMB60083.1"/>
    </source>
</evidence>
<evidence type="ECO:0000256" key="1">
    <source>
        <dbReference type="ARBA" id="ARBA00001933"/>
    </source>
</evidence>
<keyword evidence="4 6" id="KW-0808">Transferase</keyword>
<dbReference type="RefSeq" id="WP_067231284.1">
    <property type="nucleotide sequence ID" value="NZ_CP014145.1"/>
</dbReference>
<comment type="subunit">
    <text evidence="2 6">Homodimer.</text>
</comment>
<dbReference type="Gene3D" id="3.40.640.10">
    <property type="entry name" value="Type I PLP-dependent aspartate aminotransferase-like (Major domain)"/>
    <property type="match status" value="1"/>
</dbReference>
<keyword evidence="3 6" id="KW-0032">Aminotransferase</keyword>
<name>A0A0Y0PFW9_9MICO</name>
<dbReference type="InterPro" id="IPR015421">
    <property type="entry name" value="PyrdxlP-dep_Trfase_major"/>
</dbReference>
<reference evidence="8 9" key="1">
    <citation type="journal article" date="2016" name="J. Biotechnol.">
        <title>First complete genome sequence of a species in the genus Microterricola, an extremophilic cold active enzyme producing bacterial strain ERGS5:02 isolated from Sikkim Himalaya.</title>
        <authorList>
            <person name="Himanshu"/>
            <person name="Swarnkar M.K."/>
            <person name="Singh D."/>
            <person name="Kumar R."/>
        </authorList>
    </citation>
    <scope>NUCLEOTIDE SEQUENCE [LARGE SCALE GENOMIC DNA]</scope>
    <source>
        <strain evidence="8 9">ERGS5:02</strain>
    </source>
</reference>
<dbReference type="HAMAP" id="MF_01513">
    <property type="entry name" value="Phe_aminotrans_2"/>
    <property type="match status" value="1"/>
</dbReference>
<evidence type="ECO:0000256" key="4">
    <source>
        <dbReference type="ARBA" id="ARBA00022679"/>
    </source>
</evidence>
<evidence type="ECO:0000256" key="2">
    <source>
        <dbReference type="ARBA" id="ARBA00011738"/>
    </source>
</evidence>
<dbReference type="CDD" id="cd00609">
    <property type="entry name" value="AAT_like"/>
    <property type="match status" value="1"/>
</dbReference>
<dbReference type="Gene3D" id="3.90.1150.10">
    <property type="entry name" value="Aspartate Aminotransferase, domain 1"/>
    <property type="match status" value="1"/>
</dbReference>
<dbReference type="GO" id="GO:0000105">
    <property type="term" value="P:L-histidine biosynthetic process"/>
    <property type="evidence" value="ECO:0007669"/>
    <property type="project" value="InterPro"/>
</dbReference>
<dbReference type="HAMAP" id="MF_01023">
    <property type="entry name" value="HisC_aminotrans_2"/>
    <property type="match status" value="1"/>
</dbReference>
<dbReference type="GO" id="GO:0030170">
    <property type="term" value="F:pyridoxal phosphate binding"/>
    <property type="evidence" value="ECO:0007669"/>
    <property type="project" value="UniProtKB-UniRule"/>
</dbReference>
<dbReference type="InterPro" id="IPR050106">
    <property type="entry name" value="HistidinolP_aminotransfase"/>
</dbReference>
<keyword evidence="5 6" id="KW-0663">Pyridoxal phosphate</keyword>
<dbReference type="OrthoDB" id="9809616at2"/>
<dbReference type="NCBIfam" id="NF002878">
    <property type="entry name" value="PRK03321.1"/>
    <property type="match status" value="1"/>
</dbReference>
<dbReference type="Pfam" id="PF00155">
    <property type="entry name" value="Aminotran_1_2"/>
    <property type="match status" value="1"/>
</dbReference>
<comment type="catalytic activity">
    <reaction evidence="6">
        <text>an aromatic L-alpha-amino acid + 2-oxoglutarate = an aromatic oxo-acid + L-glutamate</text>
        <dbReference type="Rhea" id="RHEA:17533"/>
        <dbReference type="ChEBI" id="CHEBI:16810"/>
        <dbReference type="ChEBI" id="CHEBI:29985"/>
        <dbReference type="ChEBI" id="CHEBI:73309"/>
        <dbReference type="ChEBI" id="CHEBI:84824"/>
        <dbReference type="EC" id="2.6.1.57"/>
    </reaction>
</comment>
<evidence type="ECO:0000259" key="7">
    <source>
        <dbReference type="Pfam" id="PF00155"/>
    </source>
</evidence>
<dbReference type="NCBIfam" id="TIGR01141">
    <property type="entry name" value="hisC"/>
    <property type="match status" value="1"/>
</dbReference>
<comment type="function">
    <text evidence="6">Aminotransferase that catalyzes the conversion of aromatic amino acids and 2-oxoglutarate into corresponding aromatic oxo acids and L-glutamate.</text>
</comment>
<dbReference type="GO" id="GO:0008793">
    <property type="term" value="F:aromatic-amino-acid transaminase activity"/>
    <property type="evidence" value="ECO:0007669"/>
    <property type="project" value="UniProtKB-UniRule"/>
</dbReference>